<sequence length="156" mass="17335">MTEQASSPPRPHEAAIETLEHELSVLWRRARSNSHKVAREVHPDMEPAAYGLLLLLQQQESMRLTDIAASIGIGKPSVSRQVVMLENLGLVQKHADPRDGRAQTISLTPAGALALARTQAARKDLFRTLLQDWKDDDLVQLGSLLIKLNASYARER</sequence>
<dbReference type="Gene3D" id="1.10.10.10">
    <property type="entry name" value="Winged helix-like DNA-binding domain superfamily/Winged helix DNA-binding domain"/>
    <property type="match status" value="1"/>
</dbReference>
<feature type="domain" description="HTH marR-type" evidence="4">
    <location>
        <begin position="16"/>
        <end position="150"/>
    </location>
</feature>
<proteinExistence type="predicted"/>
<dbReference type="EMBL" id="CP151657">
    <property type="protein sequence ID" value="WZP14455.1"/>
    <property type="molecule type" value="Genomic_DNA"/>
</dbReference>
<evidence type="ECO:0000313" key="6">
    <source>
        <dbReference type="Proteomes" id="UP001448858"/>
    </source>
</evidence>
<dbReference type="PROSITE" id="PS01117">
    <property type="entry name" value="HTH_MARR_1"/>
    <property type="match status" value="1"/>
</dbReference>
<dbReference type="PROSITE" id="PS50995">
    <property type="entry name" value="HTH_MARR_2"/>
    <property type="match status" value="1"/>
</dbReference>
<dbReference type="InterPro" id="IPR000835">
    <property type="entry name" value="HTH_MarR-typ"/>
</dbReference>
<evidence type="ECO:0000259" key="4">
    <source>
        <dbReference type="PROSITE" id="PS50995"/>
    </source>
</evidence>
<dbReference type="PRINTS" id="PR00598">
    <property type="entry name" value="HTHMARR"/>
</dbReference>
<reference evidence="5 6" key="1">
    <citation type="submission" date="2024-04" db="EMBL/GenBank/DDBJ databases">
        <title>Arthrobacter sp. from Plains bison fecal sample.</title>
        <authorList>
            <person name="Ruzzini A."/>
        </authorList>
    </citation>
    <scope>NUCLEOTIDE SEQUENCE [LARGE SCALE GENOMIC DNA]</scope>
    <source>
        <strain evidence="5 6">EINP1</strain>
    </source>
</reference>
<keyword evidence="3" id="KW-0804">Transcription</keyword>
<dbReference type="InterPro" id="IPR036390">
    <property type="entry name" value="WH_DNA-bd_sf"/>
</dbReference>
<organism evidence="5 6">
    <name type="scientific">Arthrobacter citreus</name>
    <dbReference type="NCBI Taxonomy" id="1670"/>
    <lineage>
        <taxon>Bacteria</taxon>
        <taxon>Bacillati</taxon>
        <taxon>Actinomycetota</taxon>
        <taxon>Actinomycetes</taxon>
        <taxon>Micrococcales</taxon>
        <taxon>Micrococcaceae</taxon>
        <taxon>Arthrobacter</taxon>
    </lineage>
</organism>
<dbReference type="InterPro" id="IPR039422">
    <property type="entry name" value="MarR/SlyA-like"/>
</dbReference>
<evidence type="ECO:0000313" key="5">
    <source>
        <dbReference type="EMBL" id="WZP14455.1"/>
    </source>
</evidence>
<keyword evidence="1" id="KW-0805">Transcription regulation</keyword>
<keyword evidence="2" id="KW-0238">DNA-binding</keyword>
<evidence type="ECO:0000256" key="2">
    <source>
        <dbReference type="ARBA" id="ARBA00023125"/>
    </source>
</evidence>
<gene>
    <name evidence="5" type="ORF">AAE021_09525</name>
</gene>
<dbReference type="RefSeq" id="WP_342022105.1">
    <property type="nucleotide sequence ID" value="NZ_CP151657.1"/>
</dbReference>
<dbReference type="InterPro" id="IPR036388">
    <property type="entry name" value="WH-like_DNA-bd_sf"/>
</dbReference>
<protein>
    <submittedName>
        <fullName evidence="5">MarR family winged helix-turn-helix transcriptional regulator</fullName>
    </submittedName>
</protein>
<dbReference type="PANTHER" id="PTHR33164:SF57">
    <property type="entry name" value="MARR-FAMILY TRANSCRIPTIONAL REGULATOR"/>
    <property type="match status" value="1"/>
</dbReference>
<keyword evidence="6" id="KW-1185">Reference proteome</keyword>
<dbReference type="Proteomes" id="UP001448858">
    <property type="component" value="Chromosome"/>
</dbReference>
<dbReference type="PANTHER" id="PTHR33164">
    <property type="entry name" value="TRANSCRIPTIONAL REGULATOR, MARR FAMILY"/>
    <property type="match status" value="1"/>
</dbReference>
<evidence type="ECO:0000256" key="1">
    <source>
        <dbReference type="ARBA" id="ARBA00023015"/>
    </source>
</evidence>
<dbReference type="SUPFAM" id="SSF46785">
    <property type="entry name" value="Winged helix' DNA-binding domain"/>
    <property type="match status" value="1"/>
</dbReference>
<name>A0ABZ2ZRP8_9MICC</name>
<dbReference type="Pfam" id="PF12802">
    <property type="entry name" value="MarR_2"/>
    <property type="match status" value="1"/>
</dbReference>
<accession>A0ABZ2ZRP8</accession>
<dbReference type="InterPro" id="IPR023187">
    <property type="entry name" value="Tscrpt_reg_MarR-type_CS"/>
</dbReference>
<dbReference type="SMART" id="SM00347">
    <property type="entry name" value="HTH_MARR"/>
    <property type="match status" value="1"/>
</dbReference>
<evidence type="ECO:0000256" key="3">
    <source>
        <dbReference type="ARBA" id="ARBA00023163"/>
    </source>
</evidence>